<dbReference type="CDD" id="cd13963">
    <property type="entry name" value="PT_UbiA_2"/>
    <property type="match status" value="1"/>
</dbReference>
<feature type="transmembrane region" description="Helical" evidence="6">
    <location>
        <begin position="293"/>
        <end position="310"/>
    </location>
</feature>
<keyword evidence="5 6" id="KW-0472">Membrane</keyword>
<keyword evidence="8" id="KW-1185">Reference proteome</keyword>
<feature type="transmembrane region" description="Helical" evidence="6">
    <location>
        <begin position="223"/>
        <end position="246"/>
    </location>
</feature>
<name>A0ABT8QCH5_9GAMM</name>
<protein>
    <submittedName>
        <fullName evidence="7">UbiA family prenyltransferase</fullName>
    </submittedName>
</protein>
<comment type="caution">
    <text evidence="7">The sequence shown here is derived from an EMBL/GenBank/DDBJ whole genome shotgun (WGS) entry which is preliminary data.</text>
</comment>
<dbReference type="InterPro" id="IPR036412">
    <property type="entry name" value="HAD-like_sf"/>
</dbReference>
<dbReference type="Gene3D" id="1.10.357.140">
    <property type="entry name" value="UbiA prenyltransferase"/>
    <property type="match status" value="1"/>
</dbReference>
<dbReference type="PANTHER" id="PTHR11048:SF5">
    <property type="entry name" value="DECAPRENYL-PHOSPHATE PHOSPHORIBOSYLTRANSFERASE"/>
    <property type="match status" value="1"/>
</dbReference>
<dbReference type="InterPro" id="IPR000537">
    <property type="entry name" value="UbiA_prenyltransferase"/>
</dbReference>
<feature type="transmembrane region" description="Helical" evidence="6">
    <location>
        <begin position="342"/>
        <end position="360"/>
    </location>
</feature>
<feature type="transmembrane region" description="Helical" evidence="6">
    <location>
        <begin position="422"/>
        <end position="440"/>
    </location>
</feature>
<dbReference type="PANTHER" id="PTHR11048">
    <property type="entry name" value="PRENYLTRANSFERASES"/>
    <property type="match status" value="1"/>
</dbReference>
<proteinExistence type="predicted"/>
<dbReference type="Gene3D" id="3.40.50.1000">
    <property type="entry name" value="HAD superfamily/HAD-like"/>
    <property type="match status" value="1"/>
</dbReference>
<evidence type="ECO:0000256" key="4">
    <source>
        <dbReference type="ARBA" id="ARBA00022989"/>
    </source>
</evidence>
<accession>A0ABT8QCH5</accession>
<evidence type="ECO:0000256" key="2">
    <source>
        <dbReference type="ARBA" id="ARBA00022475"/>
    </source>
</evidence>
<evidence type="ECO:0000313" key="8">
    <source>
        <dbReference type="Proteomes" id="UP001174315"/>
    </source>
</evidence>
<evidence type="ECO:0000256" key="5">
    <source>
        <dbReference type="ARBA" id="ARBA00023136"/>
    </source>
</evidence>
<keyword evidence="3 6" id="KW-0812">Transmembrane</keyword>
<comment type="subcellular location">
    <subcellularLocation>
        <location evidence="1">Membrane</location>
        <topology evidence="1">Multi-pass membrane protein</topology>
    </subcellularLocation>
</comment>
<gene>
    <name evidence="7" type="ORF">Q0S36_09315</name>
</gene>
<evidence type="ECO:0000256" key="1">
    <source>
        <dbReference type="ARBA" id="ARBA00004141"/>
    </source>
</evidence>
<dbReference type="Proteomes" id="UP001174315">
    <property type="component" value="Unassembled WGS sequence"/>
</dbReference>
<feature type="transmembrane region" description="Helical" evidence="6">
    <location>
        <begin position="389"/>
        <end position="410"/>
    </location>
</feature>
<dbReference type="Pfam" id="PF01040">
    <property type="entry name" value="UbiA"/>
    <property type="match status" value="1"/>
</dbReference>
<keyword evidence="2" id="KW-1003">Cell membrane</keyword>
<organism evidence="7 8">
    <name type="scientific">Stenotrophomonas indicatrix</name>
    <dbReference type="NCBI Taxonomy" id="2045451"/>
    <lineage>
        <taxon>Bacteria</taxon>
        <taxon>Pseudomonadati</taxon>
        <taxon>Pseudomonadota</taxon>
        <taxon>Gammaproteobacteria</taxon>
        <taxon>Lysobacterales</taxon>
        <taxon>Lysobacteraceae</taxon>
        <taxon>Stenotrophomonas</taxon>
    </lineage>
</organism>
<keyword evidence="4 6" id="KW-1133">Transmembrane helix</keyword>
<dbReference type="InterPro" id="IPR044878">
    <property type="entry name" value="UbiA_sf"/>
</dbReference>
<reference evidence="7" key="1">
    <citation type="submission" date="2023-07" db="EMBL/GenBank/DDBJ databases">
        <title>Stenotrophomonas isolates from soil.</title>
        <authorList>
            <person name="Sharma V."/>
            <person name="Zur-Pinska J."/>
            <person name="Hay A.G."/>
        </authorList>
    </citation>
    <scope>NUCLEOTIDE SEQUENCE</scope>
    <source>
        <strain evidence="7">C2</strain>
    </source>
</reference>
<evidence type="ECO:0000313" key="7">
    <source>
        <dbReference type="EMBL" id="MDN8669529.1"/>
    </source>
</evidence>
<dbReference type="EMBL" id="JAUKNN010000018">
    <property type="protein sequence ID" value="MDN8669529.1"/>
    <property type="molecule type" value="Genomic_DNA"/>
</dbReference>
<evidence type="ECO:0000256" key="3">
    <source>
        <dbReference type="ARBA" id="ARBA00022692"/>
    </source>
</evidence>
<dbReference type="SUPFAM" id="SSF56784">
    <property type="entry name" value="HAD-like"/>
    <property type="match status" value="1"/>
</dbReference>
<evidence type="ECO:0000256" key="6">
    <source>
        <dbReference type="SAM" id="Phobius"/>
    </source>
</evidence>
<dbReference type="InterPro" id="IPR039653">
    <property type="entry name" value="Prenyltransferase"/>
</dbReference>
<dbReference type="NCBIfam" id="NF006088">
    <property type="entry name" value="PRK08238.1"/>
    <property type="match status" value="1"/>
</dbReference>
<dbReference type="RefSeq" id="WP_301869320.1">
    <property type="nucleotide sequence ID" value="NZ_JAUKNN010000018.1"/>
</dbReference>
<feature type="transmembrane region" description="Helical" evidence="6">
    <location>
        <begin position="267"/>
        <end position="287"/>
    </location>
</feature>
<dbReference type="InterPro" id="IPR023214">
    <property type="entry name" value="HAD_sf"/>
</dbReference>
<sequence>MSALGAGQSRPLCVDLDGTLLRSDLLYETFLRMLARQPWMLFLLPFWLLRGKAHLKHQLAVHGAGDPALLPYDLRVVQLLQASSDRRRVLCTASDAALVDPIARHLGVFDDVFCSDGQTNLAGHRKAELLVKQFGERGFDYVGNARVDLAIWKHAHSAWVVNADAGVARAAADCSKLVEHWPREGGGLRAWLKAMRVHQWLKNLLVFVPLLASHRFLELETTLSAVLAFIAFGLCASGVYLFNDLLDLDADRQHPRKRKRPFACGRLELRSGLLATPVLTLTGFLLAAAVAPAFMLVLGIYFCLTLAYSLRLKQVVMIDVVMLAALYTIRIVGGAAAIDVTLSFWLLTFSMFIFLSLAMLKRYTELRLTLASGKLKPSGRGYHVEDLGLVQNLGTASGLASVLVLCLYINAPESQNLYNHPLFLWLLCPILLYWICRAWLLAHRGQMHDDPVVFAVKDPGSLITVLLGGLSVLAAI</sequence>